<organism evidence="8 9">
    <name type="scientific">Macrosiphum euphorbiae</name>
    <name type="common">potato aphid</name>
    <dbReference type="NCBI Taxonomy" id="13131"/>
    <lineage>
        <taxon>Eukaryota</taxon>
        <taxon>Metazoa</taxon>
        <taxon>Ecdysozoa</taxon>
        <taxon>Arthropoda</taxon>
        <taxon>Hexapoda</taxon>
        <taxon>Insecta</taxon>
        <taxon>Pterygota</taxon>
        <taxon>Neoptera</taxon>
        <taxon>Paraneoptera</taxon>
        <taxon>Hemiptera</taxon>
        <taxon>Sternorrhyncha</taxon>
        <taxon>Aphidomorpha</taxon>
        <taxon>Aphidoidea</taxon>
        <taxon>Aphididae</taxon>
        <taxon>Macrosiphini</taxon>
        <taxon>Macrosiphum</taxon>
    </lineage>
</organism>
<dbReference type="AlphaFoldDB" id="A0AAV0XA14"/>
<dbReference type="InterPro" id="IPR048365">
    <property type="entry name" value="TNP-like_RNaseH_N"/>
</dbReference>
<name>A0AAV0XA14_9HEMI</name>
<protein>
    <recommendedName>
        <fullName evidence="7">THAP-type domain-containing protein</fullName>
    </recommendedName>
</protein>
<dbReference type="Pfam" id="PF21788">
    <property type="entry name" value="TNP-like_GBD"/>
    <property type="match status" value="1"/>
</dbReference>
<keyword evidence="9" id="KW-1185">Reference proteome</keyword>
<dbReference type="PROSITE" id="PS50950">
    <property type="entry name" value="ZF_THAP"/>
    <property type="match status" value="1"/>
</dbReference>
<evidence type="ECO:0000256" key="5">
    <source>
        <dbReference type="PROSITE-ProRule" id="PRU00309"/>
    </source>
</evidence>
<feature type="domain" description="THAP-type" evidence="7">
    <location>
        <begin position="1"/>
        <end position="98"/>
    </location>
</feature>
<evidence type="ECO:0000313" key="8">
    <source>
        <dbReference type="EMBL" id="CAI6364803.1"/>
    </source>
</evidence>
<dbReference type="Pfam" id="PF05485">
    <property type="entry name" value="THAP"/>
    <property type="match status" value="1"/>
</dbReference>
<dbReference type="InterPro" id="IPR052224">
    <property type="entry name" value="THAP_domain_protein"/>
</dbReference>
<keyword evidence="4 5" id="KW-0238">DNA-binding</keyword>
<keyword evidence="1" id="KW-0479">Metal-binding</keyword>
<dbReference type="SMART" id="SM00692">
    <property type="entry name" value="DM3"/>
    <property type="match status" value="1"/>
</dbReference>
<evidence type="ECO:0000256" key="3">
    <source>
        <dbReference type="ARBA" id="ARBA00022833"/>
    </source>
</evidence>
<comment type="caution">
    <text evidence="8">The sequence shown here is derived from an EMBL/GenBank/DDBJ whole genome shotgun (WGS) entry which is preliminary data.</text>
</comment>
<dbReference type="SMART" id="SM00980">
    <property type="entry name" value="THAP"/>
    <property type="match status" value="1"/>
</dbReference>
<sequence>MPVCVYEGCFSGSKRQDKEQIPGVHVHKFPKHPELRKKWLQQIQKGSTVNYVNFEKDVVCSLHFSAHHMAEKSYAQKVAGYSPKNNRRLKPDAIPLSVEGIDYDDIPYLRSPLVTTPSGVFSITHFEESSTNKNVQHTYIDKVGEYNIRSPSGVFNVSPIESKKCCVKLFTGDNKNVQNELGVEPLGDNILDISSNVLIERLQNDLEQCKKKNEILLTKNNKLRTTVKTLKDHMNLEDNRFESRFGKLLSNLFTSTQIKFLLHPTKKICRWLPEDISSAITLRSVSPKAYRYLRNKKGFPLPGLSTLRSWASKFSVEPGLLHGVLSLMKSKGDTMETNDKLTILCFDETYISKRICFDKKNEQVIGPHKSVQTVIARGLINNWKQPIYYNFDERMTKEILNKIIEELSEVGFNVVAIVSDSGSTNVGLWKSLDISINNTSFEHPKLNSRIHVFADVPHLLKLARNHLLDSGFILPNGKFIGKNILHEVLNLNYGKDYKFAHKLSERHLFVEGSGRMNVRLAANVFSNSVSKAIAYCGEKNCLDKYNWKEVII</sequence>
<dbReference type="InterPro" id="IPR048366">
    <property type="entry name" value="TNP-like_GBD"/>
</dbReference>
<dbReference type="PANTHER" id="PTHR46927:SF3">
    <property type="entry name" value="THAP-TYPE DOMAIN-CONTAINING PROTEIN"/>
    <property type="match status" value="1"/>
</dbReference>
<keyword evidence="6" id="KW-0175">Coiled coil</keyword>
<dbReference type="InterPro" id="IPR021896">
    <property type="entry name" value="THAP9-like_HTH"/>
</dbReference>
<dbReference type="GO" id="GO:0008270">
    <property type="term" value="F:zinc ion binding"/>
    <property type="evidence" value="ECO:0007669"/>
    <property type="project" value="UniProtKB-KW"/>
</dbReference>
<evidence type="ECO:0000256" key="1">
    <source>
        <dbReference type="ARBA" id="ARBA00022723"/>
    </source>
</evidence>
<feature type="coiled-coil region" evidence="6">
    <location>
        <begin position="199"/>
        <end position="226"/>
    </location>
</feature>
<dbReference type="GO" id="GO:0003677">
    <property type="term" value="F:DNA binding"/>
    <property type="evidence" value="ECO:0007669"/>
    <property type="project" value="UniProtKB-UniRule"/>
</dbReference>
<accession>A0AAV0XA14</accession>
<dbReference type="InterPro" id="IPR006612">
    <property type="entry name" value="THAP_Znf"/>
</dbReference>
<reference evidence="8 9" key="1">
    <citation type="submission" date="2023-01" db="EMBL/GenBank/DDBJ databases">
        <authorList>
            <person name="Whitehead M."/>
        </authorList>
    </citation>
    <scope>NUCLEOTIDE SEQUENCE [LARGE SCALE GENOMIC DNA]</scope>
</reference>
<evidence type="ECO:0000313" key="9">
    <source>
        <dbReference type="Proteomes" id="UP001160148"/>
    </source>
</evidence>
<keyword evidence="3" id="KW-0862">Zinc</keyword>
<dbReference type="SUPFAM" id="SSF57716">
    <property type="entry name" value="Glucocorticoid receptor-like (DNA-binding domain)"/>
    <property type="match status" value="1"/>
</dbReference>
<evidence type="ECO:0000259" key="7">
    <source>
        <dbReference type="PROSITE" id="PS50950"/>
    </source>
</evidence>
<evidence type="ECO:0000256" key="4">
    <source>
        <dbReference type="ARBA" id="ARBA00023125"/>
    </source>
</evidence>
<dbReference type="EMBL" id="CARXXK010000004">
    <property type="protein sequence ID" value="CAI6364803.1"/>
    <property type="molecule type" value="Genomic_DNA"/>
</dbReference>
<dbReference type="PANTHER" id="PTHR46927">
    <property type="entry name" value="AGAP005574-PA"/>
    <property type="match status" value="1"/>
</dbReference>
<keyword evidence="2 5" id="KW-0863">Zinc-finger</keyword>
<dbReference type="Pfam" id="PF12017">
    <property type="entry name" value="Tnp_P_element"/>
    <property type="match status" value="1"/>
</dbReference>
<dbReference type="Pfam" id="PF21787">
    <property type="entry name" value="TNP-like_RNaseH_N"/>
    <property type="match status" value="1"/>
</dbReference>
<evidence type="ECO:0000256" key="6">
    <source>
        <dbReference type="SAM" id="Coils"/>
    </source>
</evidence>
<evidence type="ECO:0000256" key="2">
    <source>
        <dbReference type="ARBA" id="ARBA00022771"/>
    </source>
</evidence>
<gene>
    <name evidence="8" type="ORF">MEUPH1_LOCUS19591</name>
</gene>
<dbReference type="Proteomes" id="UP001160148">
    <property type="component" value="Unassembled WGS sequence"/>
</dbReference>
<proteinExistence type="predicted"/>